<protein>
    <submittedName>
        <fullName evidence="2">DUF882 domain-containing protein</fullName>
    </submittedName>
</protein>
<comment type="caution">
    <text evidence="2">The sequence shown here is derived from an EMBL/GenBank/DDBJ whole genome shotgun (WGS) entry which is preliminary data.</text>
</comment>
<dbReference type="EMBL" id="WQRF01000001">
    <property type="protein sequence ID" value="MVS97960.1"/>
    <property type="molecule type" value="Genomic_DNA"/>
</dbReference>
<keyword evidence="3" id="KW-1185">Reference proteome</keyword>
<sequence length="174" mass="18729">MPIACCAIATRLGKVAMSRLLRLLAVTVATTLLLAGCLPMAMFASGSGAGYSGLKQDWGTYVSSNNVNALCISPKLRFVIWEFEGRFGRKVVMNSGYRNPFHNASVGGADSSYHTKCMAADFYIPGVSKQELIAFAMTVDGVGGLGCYPGRAFIHVDVRDRPRGYRRPVTFSGC</sequence>
<dbReference type="Pfam" id="PF08291">
    <property type="entry name" value="Peptidase_M15_3"/>
    <property type="match status" value="1"/>
</dbReference>
<dbReference type="SUPFAM" id="SSF55166">
    <property type="entry name" value="Hedgehog/DD-peptidase"/>
    <property type="match status" value="1"/>
</dbReference>
<name>A0A7X3FP27_9HYPH</name>
<proteinExistence type="predicted"/>
<dbReference type="Gene3D" id="3.30.1380.10">
    <property type="match status" value="1"/>
</dbReference>
<dbReference type="Proteomes" id="UP000438106">
    <property type="component" value="Unassembled WGS sequence"/>
</dbReference>
<accession>A0A7X3FP27</accession>
<gene>
    <name evidence="2" type="ORF">GO014_02815</name>
</gene>
<evidence type="ECO:0000313" key="2">
    <source>
        <dbReference type="EMBL" id="MVS97960.1"/>
    </source>
</evidence>
<feature type="domain" description="Peptidase M15A C-terminal" evidence="1">
    <location>
        <begin position="73"/>
        <end position="157"/>
    </location>
</feature>
<evidence type="ECO:0000259" key="1">
    <source>
        <dbReference type="Pfam" id="PF08291"/>
    </source>
</evidence>
<evidence type="ECO:0000313" key="3">
    <source>
        <dbReference type="Proteomes" id="UP000438106"/>
    </source>
</evidence>
<organism evidence="2 3">
    <name type="scientific">Devosia marina</name>
    <dbReference type="NCBI Taxonomy" id="2683198"/>
    <lineage>
        <taxon>Bacteria</taxon>
        <taxon>Pseudomonadati</taxon>
        <taxon>Pseudomonadota</taxon>
        <taxon>Alphaproteobacteria</taxon>
        <taxon>Hyphomicrobiales</taxon>
        <taxon>Devosiaceae</taxon>
        <taxon>Devosia</taxon>
    </lineage>
</organism>
<dbReference type="AlphaFoldDB" id="A0A7X3FP27"/>
<dbReference type="InterPro" id="IPR009045">
    <property type="entry name" value="Zn_M74/Hedgehog-like"/>
</dbReference>
<reference evidence="2 3" key="1">
    <citation type="submission" date="2019-12" db="EMBL/GenBank/DDBJ databases">
        <title>Devosia maris sp. nov., isolated from the deep seawater.</title>
        <authorList>
            <person name="Liu Y."/>
        </authorList>
    </citation>
    <scope>NUCLEOTIDE SEQUENCE [LARGE SCALE GENOMIC DNA]</scope>
    <source>
        <strain evidence="2 3">L53-10-65</strain>
    </source>
</reference>
<dbReference type="InterPro" id="IPR013230">
    <property type="entry name" value="Peptidase_M15A_C"/>
</dbReference>